<keyword evidence="2" id="KW-0472">Membrane</keyword>
<keyword evidence="2" id="KW-1133">Transmembrane helix</keyword>
<feature type="region of interest" description="Disordered" evidence="1">
    <location>
        <begin position="53"/>
        <end position="78"/>
    </location>
</feature>
<dbReference type="KEGG" id="msg:MSMEI_3372"/>
<dbReference type="Proteomes" id="UP000006158">
    <property type="component" value="Chromosome"/>
</dbReference>
<evidence type="ECO:0000256" key="1">
    <source>
        <dbReference type="SAM" id="MobiDB-lite"/>
    </source>
</evidence>
<evidence type="ECO:0000313" key="4">
    <source>
        <dbReference type="Proteomes" id="UP000006158"/>
    </source>
</evidence>
<evidence type="ECO:0000256" key="2">
    <source>
        <dbReference type="SAM" id="Phobius"/>
    </source>
</evidence>
<reference evidence="3 4" key="2">
    <citation type="journal article" date="2009" name="Genome Res.">
        <title>Ortho-proteogenomics: multiple proteomes investigation through orthology and a new MS-based protocol.</title>
        <authorList>
            <person name="Gallien S."/>
            <person name="Perrodou E."/>
            <person name="Carapito C."/>
            <person name="Deshayes C."/>
            <person name="Reyrat J.M."/>
            <person name="Van Dorsselaer A."/>
            <person name="Poch O."/>
            <person name="Schaeffer C."/>
            <person name="Lecompte O."/>
        </authorList>
    </citation>
    <scope>NUCLEOTIDE SEQUENCE [LARGE SCALE GENOMIC DNA]</scope>
    <source>
        <strain evidence="4">ATCC 700084 / mc(2)155</strain>
    </source>
</reference>
<feature type="transmembrane region" description="Helical" evidence="2">
    <location>
        <begin position="24"/>
        <end position="44"/>
    </location>
</feature>
<sequence>MHCHHRSFRLAKLWGYVSDPNTEVTYMILIRAALAGVAAAGVVLGGAMGLATASADPVPPPPGPPVPPNAPKKPAETWQGHPMVWAQLPAGGHWGVWINGDFLPFS</sequence>
<reference evidence="3 4" key="1">
    <citation type="journal article" date="2007" name="Genome Biol.">
        <title>Interrupted coding sequences in Mycobacterium smegmatis: authentic mutations or sequencing errors?</title>
        <authorList>
            <person name="Deshayes C."/>
            <person name="Perrodou E."/>
            <person name="Gallien S."/>
            <person name="Euphrasie D."/>
            <person name="Schaeffer C."/>
            <person name="Van-Dorsselaer A."/>
            <person name="Poch O."/>
            <person name="Lecompte O."/>
            <person name="Reyrat J.M."/>
        </authorList>
    </citation>
    <scope>NUCLEOTIDE SEQUENCE [LARGE SCALE GENOMIC DNA]</scope>
    <source>
        <strain evidence="4">ATCC 700084 / mc(2)155</strain>
    </source>
</reference>
<dbReference type="EMBL" id="CP001663">
    <property type="protein sequence ID" value="AFP39835.1"/>
    <property type="molecule type" value="Genomic_DNA"/>
</dbReference>
<gene>
    <name evidence="3" type="ordered locus">MSMEI_3372</name>
</gene>
<dbReference type="PATRIC" id="fig|246196.56.peg.3463"/>
<name>I7FEC1_MYCS2</name>
<evidence type="ECO:0000313" key="3">
    <source>
        <dbReference type="EMBL" id="AFP39835.1"/>
    </source>
</evidence>
<dbReference type="AlphaFoldDB" id="I7FEC1"/>
<organism evidence="3 4">
    <name type="scientific">Mycolicibacterium smegmatis (strain ATCC 700084 / mc(2)155)</name>
    <name type="common">Mycobacterium smegmatis</name>
    <dbReference type="NCBI Taxonomy" id="246196"/>
    <lineage>
        <taxon>Bacteria</taxon>
        <taxon>Bacillati</taxon>
        <taxon>Actinomycetota</taxon>
        <taxon>Actinomycetes</taxon>
        <taxon>Mycobacteriales</taxon>
        <taxon>Mycobacteriaceae</taxon>
        <taxon>Mycolicibacterium</taxon>
    </lineage>
</organism>
<protein>
    <submittedName>
        <fullName evidence="3">Uncharacterized protein</fullName>
    </submittedName>
</protein>
<accession>I7FEC1</accession>
<keyword evidence="2" id="KW-0812">Transmembrane</keyword>
<proteinExistence type="predicted"/>
<feature type="compositionally biased region" description="Pro residues" evidence="1">
    <location>
        <begin position="57"/>
        <end position="71"/>
    </location>
</feature>